<feature type="transmembrane region" description="Helical" evidence="9">
    <location>
        <begin position="209"/>
        <end position="228"/>
    </location>
</feature>
<keyword evidence="7 9" id="KW-1133">Transmembrane helix</keyword>
<sequence length="321" mass="34147">MNLFWIAASALVVDRVAGDPAWLPHPVVAMGRWIGGLERRWNRRDRSDGLRRALGAVVVVTTLAWAGGLTFGVLWLAGWVSPALAAALNIVLTATTVAWKGLRDAGRAVHRRLREEGLDAARCEVARYVGRDTAYLSEPEVVRAAVETVAENLVDAVVSPLFFACLLGAPGAMMYRAANTLDSMLGHRDHRFRAFGWCAARLDDVLNFVPARLTAGILVVALGLRGLPALRALRLTRRDAGDHPSPNAGIPEAMMAGGLGVQLGGWNVYRGVPSFRATMGDPLRPLEAADILRAVSVLDAACAVTGVLLAALGCAVHWGGG</sequence>
<evidence type="ECO:0000256" key="6">
    <source>
        <dbReference type="ARBA" id="ARBA00022692"/>
    </source>
</evidence>
<dbReference type="PANTHER" id="PTHR34308">
    <property type="entry name" value="COBALAMIN BIOSYNTHESIS PROTEIN CBIB"/>
    <property type="match status" value="1"/>
</dbReference>
<dbReference type="NCBIfam" id="TIGR00380">
    <property type="entry name" value="cobal_cbiB"/>
    <property type="match status" value="1"/>
</dbReference>
<dbReference type="GO" id="GO:0005886">
    <property type="term" value="C:plasma membrane"/>
    <property type="evidence" value="ECO:0007669"/>
    <property type="project" value="UniProtKB-SubCell"/>
</dbReference>
<dbReference type="GO" id="GO:0048472">
    <property type="term" value="F:threonine-phosphate decarboxylase activity"/>
    <property type="evidence" value="ECO:0007669"/>
    <property type="project" value="InterPro"/>
</dbReference>
<evidence type="ECO:0000256" key="9">
    <source>
        <dbReference type="HAMAP-Rule" id="MF_00024"/>
    </source>
</evidence>
<comment type="similarity">
    <text evidence="3 9">Belongs to the CobD/CbiB family.</text>
</comment>
<dbReference type="AlphaFoldDB" id="A0A1I7JKB4"/>
<gene>
    <name evidence="9" type="primary">cobD</name>
    <name evidence="10" type="ORF">SAMN05421543_11097</name>
</gene>
<dbReference type="GO" id="GO:0009236">
    <property type="term" value="P:cobalamin biosynthetic process"/>
    <property type="evidence" value="ECO:0007669"/>
    <property type="project" value="UniProtKB-UniRule"/>
</dbReference>
<evidence type="ECO:0000256" key="5">
    <source>
        <dbReference type="ARBA" id="ARBA00022573"/>
    </source>
</evidence>
<keyword evidence="4 9" id="KW-1003">Cell membrane</keyword>
<evidence type="ECO:0000256" key="1">
    <source>
        <dbReference type="ARBA" id="ARBA00004651"/>
    </source>
</evidence>
<feature type="transmembrane region" description="Helical" evidence="9">
    <location>
        <begin position="53"/>
        <end position="77"/>
    </location>
</feature>
<keyword evidence="6 9" id="KW-0812">Transmembrane</keyword>
<comment type="pathway">
    <text evidence="2 9">Cofactor biosynthesis; adenosylcobalamin biosynthesis.</text>
</comment>
<proteinExistence type="inferred from homology"/>
<name>A0A1I7JKB4_9BACL</name>
<organism evidence="10 11">
    <name type="scientific">Alicyclobacillus macrosporangiidus</name>
    <dbReference type="NCBI Taxonomy" id="392015"/>
    <lineage>
        <taxon>Bacteria</taxon>
        <taxon>Bacillati</taxon>
        <taxon>Bacillota</taxon>
        <taxon>Bacilli</taxon>
        <taxon>Bacillales</taxon>
        <taxon>Alicyclobacillaceae</taxon>
        <taxon>Alicyclobacillus</taxon>
    </lineage>
</organism>
<dbReference type="Proteomes" id="UP000183508">
    <property type="component" value="Unassembled WGS sequence"/>
</dbReference>
<evidence type="ECO:0000256" key="3">
    <source>
        <dbReference type="ARBA" id="ARBA00006263"/>
    </source>
</evidence>
<evidence type="ECO:0000256" key="2">
    <source>
        <dbReference type="ARBA" id="ARBA00004953"/>
    </source>
</evidence>
<reference evidence="11" key="1">
    <citation type="submission" date="2016-10" db="EMBL/GenBank/DDBJ databases">
        <authorList>
            <person name="Varghese N."/>
        </authorList>
    </citation>
    <scope>NUCLEOTIDE SEQUENCE [LARGE SCALE GENOMIC DNA]</scope>
    <source>
        <strain evidence="11">DSM 17980</strain>
    </source>
</reference>
<dbReference type="InterPro" id="IPR004485">
    <property type="entry name" value="Cobalamin_biosynth_CobD/CbiB"/>
</dbReference>
<dbReference type="HAMAP" id="MF_00024">
    <property type="entry name" value="CobD_CbiB"/>
    <property type="match status" value="1"/>
</dbReference>
<dbReference type="STRING" id="392015.SAMN05421543_11097"/>
<dbReference type="OrthoDB" id="9811967at2"/>
<evidence type="ECO:0000256" key="4">
    <source>
        <dbReference type="ARBA" id="ARBA00022475"/>
    </source>
</evidence>
<comment type="function">
    <text evidence="9">Converts cobyric acid to cobinamide by the addition of aminopropanol on the F carboxylic group.</text>
</comment>
<dbReference type="PANTHER" id="PTHR34308:SF1">
    <property type="entry name" value="COBALAMIN BIOSYNTHESIS PROTEIN CBIB"/>
    <property type="match status" value="1"/>
</dbReference>
<evidence type="ECO:0000256" key="8">
    <source>
        <dbReference type="ARBA" id="ARBA00023136"/>
    </source>
</evidence>
<comment type="subcellular location">
    <subcellularLocation>
        <location evidence="1 9">Cell membrane</location>
        <topology evidence="1 9">Multi-pass membrane protein</topology>
    </subcellularLocation>
</comment>
<feature type="transmembrane region" description="Helical" evidence="9">
    <location>
        <begin position="83"/>
        <end position="102"/>
    </location>
</feature>
<keyword evidence="8 9" id="KW-0472">Membrane</keyword>
<dbReference type="GO" id="GO:0015420">
    <property type="term" value="F:ABC-type vitamin B12 transporter activity"/>
    <property type="evidence" value="ECO:0007669"/>
    <property type="project" value="UniProtKB-UniRule"/>
</dbReference>
<evidence type="ECO:0000313" key="10">
    <source>
        <dbReference type="EMBL" id="SFU85629.1"/>
    </source>
</evidence>
<accession>A0A1I7JKB4</accession>
<dbReference type="RefSeq" id="WP_074952557.1">
    <property type="nucleotide sequence ID" value="NZ_FPBV01000010.1"/>
</dbReference>
<keyword evidence="11" id="KW-1185">Reference proteome</keyword>
<feature type="transmembrane region" description="Helical" evidence="9">
    <location>
        <begin position="153"/>
        <end position="175"/>
    </location>
</feature>
<dbReference type="EMBL" id="FPBV01000010">
    <property type="protein sequence ID" value="SFU85629.1"/>
    <property type="molecule type" value="Genomic_DNA"/>
</dbReference>
<feature type="transmembrane region" description="Helical" evidence="9">
    <location>
        <begin position="294"/>
        <end position="318"/>
    </location>
</feature>
<evidence type="ECO:0000256" key="7">
    <source>
        <dbReference type="ARBA" id="ARBA00022989"/>
    </source>
</evidence>
<dbReference type="UniPathway" id="UPA00148"/>
<dbReference type="Pfam" id="PF03186">
    <property type="entry name" value="CobD_Cbib"/>
    <property type="match status" value="1"/>
</dbReference>
<protein>
    <recommendedName>
        <fullName evidence="9">Cobalamin biosynthesis protein CobD</fullName>
    </recommendedName>
</protein>
<evidence type="ECO:0000313" key="11">
    <source>
        <dbReference type="Proteomes" id="UP000183508"/>
    </source>
</evidence>
<keyword evidence="5 9" id="KW-0169">Cobalamin biosynthesis</keyword>